<dbReference type="Gramene" id="Kaladp0061s0128.1.v1.1">
    <property type="protein sequence ID" value="Kaladp0061s0128.1.v1.1.CDS.1"/>
    <property type="gene ID" value="Kaladp0061s0128.v1.1"/>
</dbReference>
<feature type="compositionally biased region" description="Basic and acidic residues" evidence="2">
    <location>
        <begin position="8"/>
        <end position="17"/>
    </location>
</feature>
<protein>
    <submittedName>
        <fullName evidence="3">Uncharacterized protein</fullName>
    </submittedName>
</protein>
<dbReference type="EnsemblPlants" id="Kaladp0061s0128.1.v1.1">
    <property type="protein sequence ID" value="Kaladp0061s0128.1.v1.1.CDS.1"/>
    <property type="gene ID" value="Kaladp0061s0128.v1.1"/>
</dbReference>
<keyword evidence="4" id="KW-1185">Reference proteome</keyword>
<feature type="coiled-coil region" evidence="1">
    <location>
        <begin position="179"/>
        <end position="206"/>
    </location>
</feature>
<evidence type="ECO:0000313" key="4">
    <source>
        <dbReference type="Proteomes" id="UP000594263"/>
    </source>
</evidence>
<dbReference type="Proteomes" id="UP000594263">
    <property type="component" value="Unplaced"/>
</dbReference>
<name>A0A7N0UDP6_KALFE</name>
<proteinExistence type="predicted"/>
<feature type="coiled-coil region" evidence="1">
    <location>
        <begin position="238"/>
        <end position="277"/>
    </location>
</feature>
<evidence type="ECO:0000313" key="3">
    <source>
        <dbReference type="EnsemblPlants" id="Kaladp0061s0128.1.v1.1.CDS.1"/>
    </source>
</evidence>
<accession>A0A7N0UDP6</accession>
<evidence type="ECO:0000256" key="2">
    <source>
        <dbReference type="SAM" id="MobiDB-lite"/>
    </source>
</evidence>
<reference evidence="3" key="1">
    <citation type="submission" date="2021-01" db="UniProtKB">
        <authorList>
            <consortium name="EnsemblPlants"/>
        </authorList>
    </citation>
    <scope>IDENTIFICATION</scope>
</reference>
<feature type="region of interest" description="Disordered" evidence="2">
    <location>
        <begin position="1"/>
        <end position="30"/>
    </location>
</feature>
<dbReference type="AlphaFoldDB" id="A0A7N0UDP6"/>
<evidence type="ECO:0000256" key="1">
    <source>
        <dbReference type="SAM" id="Coils"/>
    </source>
</evidence>
<organism evidence="3 4">
    <name type="scientific">Kalanchoe fedtschenkoi</name>
    <name type="common">Lavender scallops</name>
    <name type="synonym">South American air plant</name>
    <dbReference type="NCBI Taxonomy" id="63787"/>
    <lineage>
        <taxon>Eukaryota</taxon>
        <taxon>Viridiplantae</taxon>
        <taxon>Streptophyta</taxon>
        <taxon>Embryophyta</taxon>
        <taxon>Tracheophyta</taxon>
        <taxon>Spermatophyta</taxon>
        <taxon>Magnoliopsida</taxon>
        <taxon>eudicotyledons</taxon>
        <taxon>Gunneridae</taxon>
        <taxon>Pentapetalae</taxon>
        <taxon>Saxifragales</taxon>
        <taxon>Crassulaceae</taxon>
        <taxon>Kalanchoe</taxon>
    </lineage>
</organism>
<sequence>MGSTLAKLSEREEREQRNGTIRDSGDILPVSSEENVKEEKLTKSWDLLPKMIKSWNKASSFVFGNCSECVQKLQTLDYEKGTREGLDKLRGTEEKEITSIPVDYPGSNNLKDTSQMLKTEKKILVRRMTESKAVPQKLMTLDDERIQRDGFAQASETMGELNTTSQTVAPKKRVISEYDKELQDRLQKFKANVNEEKERIRLTCNEVLRDSFQKLHEAMLKEEKYIKSKCDGALRESVQKLQHNIQDEKKRIKSAYNQVLTDSLQELQNRTEEEMRRIRSTYLDR</sequence>
<keyword evidence="1" id="KW-0175">Coiled coil</keyword>